<dbReference type="PANTHER" id="PTHR33371:SF19">
    <property type="entry name" value="MCE-FAMILY PROTEIN MCE4A"/>
    <property type="match status" value="1"/>
</dbReference>
<feature type="region of interest" description="Disordered" evidence="1">
    <location>
        <begin position="361"/>
        <end position="391"/>
    </location>
</feature>
<dbReference type="Proteomes" id="UP001230908">
    <property type="component" value="Unassembled WGS sequence"/>
</dbReference>
<dbReference type="EMBL" id="JAVHUY010000006">
    <property type="protein sequence ID" value="MDQ7904411.1"/>
    <property type="molecule type" value="Genomic_DNA"/>
</dbReference>
<organism evidence="4 5">
    <name type="scientific">Phytohabitans maris</name>
    <dbReference type="NCBI Taxonomy" id="3071409"/>
    <lineage>
        <taxon>Bacteria</taxon>
        <taxon>Bacillati</taxon>
        <taxon>Actinomycetota</taxon>
        <taxon>Actinomycetes</taxon>
        <taxon>Micromonosporales</taxon>
        <taxon>Micromonosporaceae</taxon>
    </lineage>
</organism>
<protein>
    <submittedName>
        <fullName evidence="4">MCE family protein</fullName>
    </submittedName>
</protein>
<dbReference type="PANTHER" id="PTHR33371">
    <property type="entry name" value="INTERMEMBRANE PHOSPHOLIPID TRANSPORT SYSTEM BINDING PROTEIN MLAD-RELATED"/>
    <property type="match status" value="1"/>
</dbReference>
<evidence type="ECO:0000259" key="3">
    <source>
        <dbReference type="Pfam" id="PF11887"/>
    </source>
</evidence>
<dbReference type="Pfam" id="PF11887">
    <property type="entry name" value="Mce4_CUP1"/>
    <property type="match status" value="1"/>
</dbReference>
<dbReference type="Pfam" id="PF02470">
    <property type="entry name" value="MlaD"/>
    <property type="match status" value="1"/>
</dbReference>
<accession>A0ABU0ZBH5</accession>
<evidence type="ECO:0000259" key="2">
    <source>
        <dbReference type="Pfam" id="PF02470"/>
    </source>
</evidence>
<dbReference type="InterPro" id="IPR024516">
    <property type="entry name" value="Mce_C"/>
</dbReference>
<dbReference type="RefSeq" id="WP_308711686.1">
    <property type="nucleotide sequence ID" value="NZ_JAVHUY010000006.1"/>
</dbReference>
<reference evidence="4 5" key="1">
    <citation type="submission" date="2023-08" db="EMBL/GenBank/DDBJ databases">
        <title>Phytohabitans sansha sp. nov., isolated from marine sediment.</title>
        <authorList>
            <person name="Zhao Y."/>
            <person name="Yi K."/>
        </authorList>
    </citation>
    <scope>NUCLEOTIDE SEQUENCE [LARGE SCALE GENOMIC DNA]</scope>
    <source>
        <strain evidence="4 5">ZYX-F-186</strain>
    </source>
</reference>
<evidence type="ECO:0000313" key="4">
    <source>
        <dbReference type="EMBL" id="MDQ7904411.1"/>
    </source>
</evidence>
<comment type="caution">
    <text evidence="4">The sequence shown here is derived from an EMBL/GenBank/DDBJ whole genome shotgun (WGS) entry which is preliminary data.</text>
</comment>
<proteinExistence type="predicted"/>
<keyword evidence="5" id="KW-1185">Reference proteome</keyword>
<dbReference type="InterPro" id="IPR052336">
    <property type="entry name" value="MlaD_Phospholipid_Transporter"/>
</dbReference>
<gene>
    <name evidence="4" type="ORF">RB614_07725</name>
</gene>
<dbReference type="InterPro" id="IPR005693">
    <property type="entry name" value="Mce"/>
</dbReference>
<feature type="domain" description="Mammalian cell entry C-terminal" evidence="3">
    <location>
        <begin position="115"/>
        <end position="332"/>
    </location>
</feature>
<dbReference type="InterPro" id="IPR003399">
    <property type="entry name" value="Mce/MlaD"/>
</dbReference>
<dbReference type="NCBIfam" id="TIGR00996">
    <property type="entry name" value="Mtu_fam_mce"/>
    <property type="match status" value="1"/>
</dbReference>
<sequence>MRHRVLGIAFVLVLVAALGASVLQYRKAFTPVTWVTLDAERAGMQLSPGADVKLRGVVVGDVRSVESEGGGARLRLALDPHLARRVPAAVTARLLPKTLFGERYVALVAPPGAAGQPIRDGAVITQDRSQNGVELERVLDEALPLLQSIRPDRLAAVLGALAAALDGRGERLGRDLVLTSDYLARLNQEMPVIADDVRMLSTVVGAYDAALPDLLSILRDVTVTAGTVVDQRAELSAFLASTTGAADTTRLFLDRHDDQLIRLGDVGRPVLELLAAYAPEYPCLMRGLVALQPRVEESFEGGKFHITLEITKDGGKYEPGRDEPVYGAGNGPQCYGLPNPKVPAPGHAINDGYDYGADRTTPKLPIGLPSTTPAAAGSRPPDAPTDMGSAGTAEERDLIKPIISAVTGLLPVEVPDIAVLLWGPLLRGAVVNTP</sequence>
<feature type="domain" description="Mce/MlaD" evidence="2">
    <location>
        <begin position="35"/>
        <end position="109"/>
    </location>
</feature>
<name>A0ABU0ZBH5_9ACTN</name>
<evidence type="ECO:0000313" key="5">
    <source>
        <dbReference type="Proteomes" id="UP001230908"/>
    </source>
</evidence>
<evidence type="ECO:0000256" key="1">
    <source>
        <dbReference type="SAM" id="MobiDB-lite"/>
    </source>
</evidence>